<dbReference type="RefSeq" id="WP_120734816.1">
    <property type="nucleotide sequence ID" value="NZ_CP032568.1"/>
</dbReference>
<gene>
    <name evidence="2" type="ORF">D7D52_02205</name>
</gene>
<feature type="chain" id="PRO_5039223795" evidence="1">
    <location>
        <begin position="24"/>
        <end position="145"/>
    </location>
</feature>
<dbReference type="KEGG" id="nyu:D7D52_02205"/>
<keyword evidence="1" id="KW-0732">Signal</keyword>
<keyword evidence="3" id="KW-1185">Reference proteome</keyword>
<evidence type="ECO:0000256" key="1">
    <source>
        <dbReference type="SAM" id="SignalP"/>
    </source>
</evidence>
<sequence>MHARNLVAALAALTATATFTVTAAADARAADPLSVDTAVAANGNAVIGISYQCAPGLPAQLSVTVRETPYVSPGVSGPGINGSALAPTLCIGQPQQTTVSVNPVQLFGDPAEFQSGSTTDVTVTVLALTPNSPLITARKHFPHLG</sequence>
<reference evidence="2 3" key="1">
    <citation type="submission" date="2018-09" db="EMBL/GenBank/DDBJ databases">
        <title>Nocardia yunnanensis sp. nov., an actinomycete isolated from a soil sample.</title>
        <authorList>
            <person name="Zhang J."/>
        </authorList>
    </citation>
    <scope>NUCLEOTIDE SEQUENCE [LARGE SCALE GENOMIC DNA]</scope>
    <source>
        <strain evidence="2 3">CFHS0054</strain>
    </source>
</reference>
<evidence type="ECO:0000313" key="2">
    <source>
        <dbReference type="EMBL" id="AYF72873.1"/>
    </source>
</evidence>
<dbReference type="AlphaFoldDB" id="A0A386Z6K1"/>
<proteinExistence type="predicted"/>
<dbReference type="OrthoDB" id="4564286at2"/>
<name>A0A386Z6K1_9NOCA</name>
<dbReference type="Proteomes" id="UP000267164">
    <property type="component" value="Chromosome"/>
</dbReference>
<accession>A0A386Z6K1</accession>
<evidence type="ECO:0000313" key="3">
    <source>
        <dbReference type="Proteomes" id="UP000267164"/>
    </source>
</evidence>
<dbReference type="EMBL" id="CP032568">
    <property type="protein sequence ID" value="AYF72873.1"/>
    <property type="molecule type" value="Genomic_DNA"/>
</dbReference>
<organism evidence="2 3">
    <name type="scientific">Nocardia yunnanensis</name>
    <dbReference type="NCBI Taxonomy" id="2382165"/>
    <lineage>
        <taxon>Bacteria</taxon>
        <taxon>Bacillati</taxon>
        <taxon>Actinomycetota</taxon>
        <taxon>Actinomycetes</taxon>
        <taxon>Mycobacteriales</taxon>
        <taxon>Nocardiaceae</taxon>
        <taxon>Nocardia</taxon>
    </lineage>
</organism>
<protein>
    <submittedName>
        <fullName evidence="2">Uncharacterized protein</fullName>
    </submittedName>
</protein>
<feature type="signal peptide" evidence="1">
    <location>
        <begin position="1"/>
        <end position="23"/>
    </location>
</feature>